<proteinExistence type="predicted"/>
<organism evidence="2">
    <name type="scientific">Menopon gallinae</name>
    <name type="common">poultry shaft louse</name>
    <dbReference type="NCBI Taxonomy" id="328185"/>
    <lineage>
        <taxon>Eukaryota</taxon>
        <taxon>Metazoa</taxon>
        <taxon>Ecdysozoa</taxon>
        <taxon>Arthropoda</taxon>
        <taxon>Hexapoda</taxon>
        <taxon>Insecta</taxon>
        <taxon>Pterygota</taxon>
        <taxon>Neoptera</taxon>
        <taxon>Paraneoptera</taxon>
        <taxon>Psocodea</taxon>
        <taxon>Troctomorpha</taxon>
        <taxon>Phthiraptera</taxon>
        <taxon>Amblycera</taxon>
        <taxon>Menoponidae</taxon>
        <taxon>Menopon</taxon>
    </lineage>
</organism>
<keyword evidence="1" id="KW-1133">Transmembrane helix</keyword>
<feature type="transmembrane region" description="Helical" evidence="1">
    <location>
        <begin position="118"/>
        <end position="141"/>
    </location>
</feature>
<feature type="transmembrane region" description="Helical" evidence="1">
    <location>
        <begin position="43"/>
        <end position="69"/>
    </location>
</feature>
<evidence type="ECO:0000256" key="1">
    <source>
        <dbReference type="SAM" id="Phobius"/>
    </source>
</evidence>
<reference evidence="2" key="1">
    <citation type="journal article" date="2024" name="Gigascience">
        <title>Chromosome-level genome of the poultry shaft louse Menopon gallinae provides insight into the host-switching and adaptive evolution of parasitic lice.</title>
        <authorList>
            <person name="Xu Y."/>
            <person name="Ma L."/>
            <person name="Liu S."/>
            <person name="Liang Y."/>
            <person name="Liu Q."/>
            <person name="He Z."/>
            <person name="Tian L."/>
            <person name="Duan Y."/>
            <person name="Cai W."/>
            <person name="Li H."/>
            <person name="Song F."/>
        </authorList>
    </citation>
    <scope>NUCLEOTIDE SEQUENCE</scope>
    <source>
        <strain evidence="2">Cailab_2023a</strain>
    </source>
</reference>
<evidence type="ECO:0000313" key="2">
    <source>
        <dbReference type="EMBL" id="KAL0278661.1"/>
    </source>
</evidence>
<protein>
    <submittedName>
        <fullName evidence="2">Uncharacterized protein</fullName>
    </submittedName>
</protein>
<sequence length="152" mass="16601">MSCTPKGILLWILTSIWILTLIAFCIAQFSVSSSFAETWGCRFWTIELTMVGLIGFFIIWTCVMTCFLLSTSPPPFLVLCFAIVGIFVHLPNGITTVVDYTCGTDSLSASDYCTYSSMTLAVAVLCTVLGTLYAAVIAFILCCRAEEPPNEC</sequence>
<name>A0AAW2I9W0_9NEOP</name>
<feature type="transmembrane region" description="Helical" evidence="1">
    <location>
        <begin position="76"/>
        <end position="98"/>
    </location>
</feature>
<accession>A0AAW2I9W0</accession>
<dbReference type="AlphaFoldDB" id="A0AAW2I9W0"/>
<comment type="caution">
    <text evidence="2">The sequence shown here is derived from an EMBL/GenBank/DDBJ whole genome shotgun (WGS) entry which is preliminary data.</text>
</comment>
<dbReference type="EMBL" id="JARGDH010000001">
    <property type="protein sequence ID" value="KAL0278661.1"/>
    <property type="molecule type" value="Genomic_DNA"/>
</dbReference>
<gene>
    <name evidence="2" type="ORF">PYX00_000415</name>
</gene>
<keyword evidence="1" id="KW-0812">Transmembrane</keyword>
<feature type="transmembrane region" description="Helical" evidence="1">
    <location>
        <begin position="7"/>
        <end position="31"/>
    </location>
</feature>
<keyword evidence="1" id="KW-0472">Membrane</keyword>